<gene>
    <name evidence="4" type="ORF">INP52_05495</name>
</gene>
<protein>
    <submittedName>
        <fullName evidence="4">Prephenate dehydrogenase</fullName>
    </submittedName>
</protein>
<dbReference type="GO" id="GO:0008977">
    <property type="term" value="F:prephenate dehydrogenase (NAD+) activity"/>
    <property type="evidence" value="ECO:0007669"/>
    <property type="project" value="InterPro"/>
</dbReference>
<dbReference type="GO" id="GO:0004665">
    <property type="term" value="F:prephenate dehydrogenase (NADP+) activity"/>
    <property type="evidence" value="ECO:0007669"/>
    <property type="project" value="InterPro"/>
</dbReference>
<evidence type="ECO:0000313" key="5">
    <source>
        <dbReference type="Proteomes" id="UP000593735"/>
    </source>
</evidence>
<dbReference type="InterPro" id="IPR050812">
    <property type="entry name" value="Preph/Arog_dehydrog"/>
</dbReference>
<dbReference type="PROSITE" id="PS51176">
    <property type="entry name" value="PDH_ADH"/>
    <property type="match status" value="1"/>
</dbReference>
<feature type="domain" description="Prephenate/arogenate dehydrogenase" evidence="3">
    <location>
        <begin position="17"/>
        <end position="299"/>
    </location>
</feature>
<dbReference type="GO" id="GO:0070403">
    <property type="term" value="F:NAD+ binding"/>
    <property type="evidence" value="ECO:0007669"/>
    <property type="project" value="InterPro"/>
</dbReference>
<dbReference type="EMBL" id="CP063767">
    <property type="protein sequence ID" value="QOY59899.1"/>
    <property type="molecule type" value="Genomic_DNA"/>
</dbReference>
<reference evidence="4 5" key="1">
    <citation type="submission" date="2020-10" db="EMBL/GenBank/DDBJ databases">
        <title>Olsenella immobilis sp.nov., isolated from the mud in a fermentation cellar used for the production of Chinese strong-flavoured liquor.</title>
        <authorList>
            <person name="Lu L."/>
        </authorList>
    </citation>
    <scope>NUCLEOTIDE SEQUENCE [LARGE SCALE GENOMIC DNA]</scope>
    <source>
        <strain evidence="4 5">LZLJ-2</strain>
    </source>
</reference>
<dbReference type="InterPro" id="IPR046826">
    <property type="entry name" value="PDH_N"/>
</dbReference>
<dbReference type="PANTHER" id="PTHR21363">
    <property type="entry name" value="PREPHENATE DEHYDROGENASE"/>
    <property type="match status" value="1"/>
</dbReference>
<dbReference type="SUPFAM" id="SSF51735">
    <property type="entry name" value="NAD(P)-binding Rossmann-fold domains"/>
    <property type="match status" value="1"/>
</dbReference>
<dbReference type="RefSeq" id="WP_194369770.1">
    <property type="nucleotide sequence ID" value="NZ_CP063767.1"/>
</dbReference>
<sequence>MAQDAQSPAEKSGVVAGRVGVVGLGLIGGSIARALSRAGREVYALDLDEDIERFAAIETTAGTLTDELVGTCELVVLACYPEGCVDWLHAHADLVSAHAIVIDTGGVKRSVCEPCFEIARAAGITFLGCHPMAGTQFSGYAHSRADMFEGAPLVVCPPPEVRGVTCLALVDRLEGLLAPCGFGRLTVTTPERHDEVIAYTSQLAHVVSSAYVKSPTLARHEGFSAGSYKDLTRVARLNPQMWCELFLDDADNLASEIGTLVGALNRYKEALEARDAERLTELLAEGDRLKRSDEREDEV</sequence>
<name>A0A7S7RU54_9ACTN</name>
<dbReference type="InterPro" id="IPR003099">
    <property type="entry name" value="Prephen_DH"/>
</dbReference>
<evidence type="ECO:0000313" key="4">
    <source>
        <dbReference type="EMBL" id="QOY59899.1"/>
    </source>
</evidence>
<dbReference type="InterPro" id="IPR046825">
    <property type="entry name" value="PDH_C"/>
</dbReference>
<evidence type="ECO:0000259" key="3">
    <source>
        <dbReference type="PROSITE" id="PS51176"/>
    </source>
</evidence>
<dbReference type="GO" id="GO:0006571">
    <property type="term" value="P:tyrosine biosynthetic process"/>
    <property type="evidence" value="ECO:0007669"/>
    <property type="project" value="InterPro"/>
</dbReference>
<proteinExistence type="inferred from homology"/>
<accession>A0A7S7RU54</accession>
<keyword evidence="5" id="KW-1185">Reference proteome</keyword>
<dbReference type="InterPro" id="IPR036291">
    <property type="entry name" value="NAD(P)-bd_dom_sf"/>
</dbReference>
<dbReference type="Gene3D" id="1.10.3660.10">
    <property type="entry name" value="6-phosphogluconate dehydrogenase C-terminal like domain"/>
    <property type="match status" value="1"/>
</dbReference>
<dbReference type="SUPFAM" id="SSF48179">
    <property type="entry name" value="6-phosphogluconate dehydrogenase C-terminal domain-like"/>
    <property type="match status" value="1"/>
</dbReference>
<organism evidence="4 5">
    <name type="scientific">Thermophilibacter immobilis</name>
    <dbReference type="NCBI Taxonomy" id="2779519"/>
    <lineage>
        <taxon>Bacteria</taxon>
        <taxon>Bacillati</taxon>
        <taxon>Actinomycetota</taxon>
        <taxon>Coriobacteriia</taxon>
        <taxon>Coriobacteriales</taxon>
        <taxon>Atopobiaceae</taxon>
        <taxon>Thermophilibacter</taxon>
    </lineage>
</organism>
<dbReference type="Pfam" id="PF20463">
    <property type="entry name" value="PDH_C"/>
    <property type="match status" value="1"/>
</dbReference>
<comment type="similarity">
    <text evidence="1">Belongs to the prephenate/arogenate dehydrogenase family.</text>
</comment>
<keyword evidence="2" id="KW-0560">Oxidoreductase</keyword>
<dbReference type="AlphaFoldDB" id="A0A7S7RU54"/>
<dbReference type="Gene3D" id="3.40.50.720">
    <property type="entry name" value="NAD(P)-binding Rossmann-like Domain"/>
    <property type="match status" value="1"/>
</dbReference>
<dbReference type="PANTHER" id="PTHR21363:SF0">
    <property type="entry name" value="PREPHENATE DEHYDROGENASE [NADP(+)]"/>
    <property type="match status" value="1"/>
</dbReference>
<evidence type="ECO:0000256" key="1">
    <source>
        <dbReference type="ARBA" id="ARBA00007964"/>
    </source>
</evidence>
<dbReference type="Pfam" id="PF02153">
    <property type="entry name" value="PDH_N"/>
    <property type="match status" value="1"/>
</dbReference>
<dbReference type="InterPro" id="IPR008927">
    <property type="entry name" value="6-PGluconate_DH-like_C_sf"/>
</dbReference>
<dbReference type="KEGG" id="tio:INP52_05495"/>
<evidence type="ECO:0000256" key="2">
    <source>
        <dbReference type="ARBA" id="ARBA00023002"/>
    </source>
</evidence>
<dbReference type="Proteomes" id="UP000593735">
    <property type="component" value="Chromosome"/>
</dbReference>